<dbReference type="AlphaFoldDB" id="A0A6C2C6Z7"/>
<keyword evidence="1" id="KW-0175">Coiled coil</keyword>
<dbReference type="Proteomes" id="UP000371977">
    <property type="component" value="Unassembled WGS sequence"/>
</dbReference>
<evidence type="ECO:0000313" key="3">
    <source>
        <dbReference type="Proteomes" id="UP000371977"/>
    </source>
</evidence>
<reference evidence="2 3" key="1">
    <citation type="submission" date="2019-01" db="EMBL/GenBank/DDBJ databases">
        <title>Weissella sp. nov., a novel lactic acid bacterium isolated from animal feces.</title>
        <authorList>
            <person name="Wang L.-T."/>
        </authorList>
    </citation>
    <scope>NUCLEOTIDE SEQUENCE [LARGE SCALE GENOMIC DNA]</scope>
    <source>
        <strain evidence="2 3">8H-2</strain>
    </source>
</reference>
<dbReference type="EMBL" id="SDGZ01000014">
    <property type="protein sequence ID" value="TYC49547.1"/>
    <property type="molecule type" value="Genomic_DNA"/>
</dbReference>
<comment type="caution">
    <text evidence="2">The sequence shown here is derived from an EMBL/GenBank/DDBJ whole genome shotgun (WGS) entry which is preliminary data.</text>
</comment>
<evidence type="ECO:0000313" key="2">
    <source>
        <dbReference type="EMBL" id="TYC49547.1"/>
    </source>
</evidence>
<protein>
    <submittedName>
        <fullName evidence="2">Uncharacterized protein</fullName>
    </submittedName>
</protein>
<organism evidence="2 3">
    <name type="scientific">Weissella muntiaci</name>
    <dbReference type="NCBI Taxonomy" id="2508881"/>
    <lineage>
        <taxon>Bacteria</taxon>
        <taxon>Bacillati</taxon>
        <taxon>Bacillota</taxon>
        <taxon>Bacilli</taxon>
        <taxon>Lactobacillales</taxon>
        <taxon>Lactobacillaceae</taxon>
        <taxon>Weissella</taxon>
    </lineage>
</organism>
<name>A0A6C2C6Z7_9LACO</name>
<gene>
    <name evidence="2" type="ORF">ESZ50_05205</name>
</gene>
<dbReference type="RefSeq" id="WP_148622538.1">
    <property type="nucleotide sequence ID" value="NZ_SDGZ01000014.1"/>
</dbReference>
<keyword evidence="3" id="KW-1185">Reference proteome</keyword>
<feature type="coiled-coil region" evidence="1">
    <location>
        <begin position="37"/>
        <end position="71"/>
    </location>
</feature>
<sequence length="228" mass="25239">MAIFNNDETYTSLQVETMIKEKTVELNKTINQQKLDLAKAEKLQKVSEEAKQRAEVEKQKAVETLSNLQTKQEGLLTELNEVTDAFETYQADHQNLSETELKAIVDEAIVTATKALTQKLVVSEEATKALDAELAQIYDDVMDKPGIIRVRSVRLSNMELSDSGILNENDDQEVKSVTIHAPFSKPIGRMIAKGLHGVMVDTQVVKKSEPVNGKLEKAGLTKADKGQA</sequence>
<proteinExistence type="predicted"/>
<evidence type="ECO:0000256" key="1">
    <source>
        <dbReference type="SAM" id="Coils"/>
    </source>
</evidence>
<accession>A0A6C2C6Z7</accession>